<dbReference type="EMBL" id="JBFOLK010000007">
    <property type="protein sequence ID" value="KAL2497434.1"/>
    <property type="molecule type" value="Genomic_DNA"/>
</dbReference>
<dbReference type="Gene3D" id="3.10.10.10">
    <property type="entry name" value="HIV Type 1 Reverse Transcriptase, subunit A, domain 1"/>
    <property type="match status" value="1"/>
</dbReference>
<organism evidence="1 2">
    <name type="scientific">Abeliophyllum distichum</name>
    <dbReference type="NCBI Taxonomy" id="126358"/>
    <lineage>
        <taxon>Eukaryota</taxon>
        <taxon>Viridiplantae</taxon>
        <taxon>Streptophyta</taxon>
        <taxon>Embryophyta</taxon>
        <taxon>Tracheophyta</taxon>
        <taxon>Spermatophyta</taxon>
        <taxon>Magnoliopsida</taxon>
        <taxon>eudicotyledons</taxon>
        <taxon>Gunneridae</taxon>
        <taxon>Pentapetalae</taxon>
        <taxon>asterids</taxon>
        <taxon>lamiids</taxon>
        <taxon>Lamiales</taxon>
        <taxon>Oleaceae</taxon>
        <taxon>Forsythieae</taxon>
        <taxon>Abeliophyllum</taxon>
    </lineage>
</organism>
<keyword evidence="1" id="KW-0808">Transferase</keyword>
<evidence type="ECO:0000313" key="1">
    <source>
        <dbReference type="EMBL" id="KAL2497434.1"/>
    </source>
</evidence>
<dbReference type="AlphaFoldDB" id="A0ABD1S9K8"/>
<gene>
    <name evidence="1" type="ORF">Adt_22984</name>
</gene>
<accession>A0ABD1S9K8</accession>
<protein>
    <submittedName>
        <fullName evidence="1">RNA-directed DNA polymerase</fullName>
    </submittedName>
</protein>
<evidence type="ECO:0000313" key="2">
    <source>
        <dbReference type="Proteomes" id="UP001604336"/>
    </source>
</evidence>
<keyword evidence="2" id="KW-1185">Reference proteome</keyword>
<proteinExistence type="predicted"/>
<sequence>MSSRQLNIQSSQIAASKLMWLNAVHENFQLNNPSDPLEACIVHSQSTHANSSEVEMCLRYLESNSPYIRRPHFEELDTGEFSTLSVIIANSTMSLKRKNYFKCSENTRQLLGDLLLTSRALTLHCIYKILMEDDFKPSIGNQRRLNHNMKEVVKAEVMKLIDARIIYPISDSALVSPVQVVQKKKSITMIQNEKNKLTRTRTIT</sequence>
<dbReference type="Proteomes" id="UP001604336">
    <property type="component" value="Unassembled WGS sequence"/>
</dbReference>
<dbReference type="SUPFAM" id="SSF56672">
    <property type="entry name" value="DNA/RNA polymerases"/>
    <property type="match status" value="1"/>
</dbReference>
<name>A0ABD1S9K8_9LAMI</name>
<keyword evidence="1" id="KW-0548">Nucleotidyltransferase</keyword>
<dbReference type="InterPro" id="IPR043502">
    <property type="entry name" value="DNA/RNA_pol_sf"/>
</dbReference>
<keyword evidence="1" id="KW-0695">RNA-directed DNA polymerase</keyword>
<comment type="caution">
    <text evidence="1">The sequence shown here is derived from an EMBL/GenBank/DDBJ whole genome shotgun (WGS) entry which is preliminary data.</text>
</comment>
<reference evidence="2" key="1">
    <citation type="submission" date="2024-07" db="EMBL/GenBank/DDBJ databases">
        <title>Two chromosome-level genome assemblies of Korean endemic species Abeliophyllum distichum and Forsythia ovata (Oleaceae).</title>
        <authorList>
            <person name="Jang H."/>
        </authorList>
    </citation>
    <scope>NUCLEOTIDE SEQUENCE [LARGE SCALE GENOMIC DNA]</scope>
</reference>
<dbReference type="GO" id="GO:0003964">
    <property type="term" value="F:RNA-directed DNA polymerase activity"/>
    <property type="evidence" value="ECO:0007669"/>
    <property type="project" value="UniProtKB-KW"/>
</dbReference>